<dbReference type="EMBL" id="CAADRA010007272">
    <property type="protein sequence ID" value="VFT99929.1"/>
    <property type="molecule type" value="Genomic_DNA"/>
</dbReference>
<dbReference type="EMBL" id="VJMH01007246">
    <property type="protein sequence ID" value="KAF0684769.1"/>
    <property type="molecule type" value="Genomic_DNA"/>
</dbReference>
<reference evidence="3 4" key="1">
    <citation type="submission" date="2019-03" db="EMBL/GenBank/DDBJ databases">
        <authorList>
            <person name="Gaulin E."/>
            <person name="Dumas B."/>
        </authorList>
    </citation>
    <scope>NUCLEOTIDE SEQUENCE [LARGE SCALE GENOMIC DNA]</scope>
    <source>
        <strain evidence="3">CBS 568.67</strain>
    </source>
</reference>
<feature type="compositionally biased region" description="Pro residues" evidence="1">
    <location>
        <begin position="97"/>
        <end position="106"/>
    </location>
</feature>
<evidence type="ECO:0000256" key="1">
    <source>
        <dbReference type="SAM" id="MobiDB-lite"/>
    </source>
</evidence>
<feature type="region of interest" description="Disordered" evidence="1">
    <location>
        <begin position="207"/>
        <end position="234"/>
    </location>
</feature>
<sequence length="234" mass="25483">MQSSPPPPAEFRLGPEVMNTMPPTLLLAKEPSRAIAIHPPSSSSSSTSPIRNQQQHAHSCPAPRHIQPHTAQQRRPLPHTPLIGSLPDPTSFFLNAPMPPLSLPPPHRPDDVDDSLGSLDDLASTTPRRETVVQFASSCPSHMGSGFLHHPQPAFSIRGGAFQPTDDGSDLSRSPSLALMRSLDTIRRERLSDATAAARLSLERLSLVERDEDKADNDDDDGAEEDDVFFFEAQ</sequence>
<accession>A0A485LMH1</accession>
<feature type="compositionally biased region" description="Low complexity" evidence="1">
    <location>
        <begin position="39"/>
        <end position="49"/>
    </location>
</feature>
<protein>
    <submittedName>
        <fullName evidence="3">Aste57867_23284 protein</fullName>
    </submittedName>
</protein>
<proteinExistence type="predicted"/>
<organism evidence="3 4">
    <name type="scientific">Aphanomyces stellatus</name>
    <dbReference type="NCBI Taxonomy" id="120398"/>
    <lineage>
        <taxon>Eukaryota</taxon>
        <taxon>Sar</taxon>
        <taxon>Stramenopiles</taxon>
        <taxon>Oomycota</taxon>
        <taxon>Saprolegniomycetes</taxon>
        <taxon>Saprolegniales</taxon>
        <taxon>Verrucalvaceae</taxon>
        <taxon>Aphanomyces</taxon>
    </lineage>
</organism>
<feature type="compositionally biased region" description="Acidic residues" evidence="1">
    <location>
        <begin position="214"/>
        <end position="234"/>
    </location>
</feature>
<evidence type="ECO:0000313" key="3">
    <source>
        <dbReference type="EMBL" id="VFT99929.1"/>
    </source>
</evidence>
<dbReference type="Proteomes" id="UP000332933">
    <property type="component" value="Unassembled WGS sequence"/>
</dbReference>
<reference evidence="2" key="2">
    <citation type="submission" date="2019-06" db="EMBL/GenBank/DDBJ databases">
        <title>Genomics analysis of Aphanomyces spp. identifies a new class of oomycete effector associated with host adaptation.</title>
        <authorList>
            <person name="Gaulin E."/>
        </authorList>
    </citation>
    <scope>NUCLEOTIDE SEQUENCE</scope>
    <source>
        <strain evidence="2">CBS 578.67</strain>
    </source>
</reference>
<feature type="compositionally biased region" description="Low complexity" evidence="1">
    <location>
        <begin position="115"/>
        <end position="124"/>
    </location>
</feature>
<dbReference type="OrthoDB" id="159578at2759"/>
<keyword evidence="4" id="KW-1185">Reference proteome</keyword>
<feature type="region of interest" description="Disordered" evidence="1">
    <location>
        <begin position="22"/>
        <end position="130"/>
    </location>
</feature>
<gene>
    <name evidence="3" type="primary">Aste57867_23284</name>
    <name evidence="2" type="ORF">As57867_023213</name>
    <name evidence="3" type="ORF">ASTE57867_23284</name>
</gene>
<dbReference type="AlphaFoldDB" id="A0A485LMH1"/>
<name>A0A485LMH1_9STRA</name>
<evidence type="ECO:0000313" key="2">
    <source>
        <dbReference type="EMBL" id="KAF0684769.1"/>
    </source>
</evidence>
<evidence type="ECO:0000313" key="4">
    <source>
        <dbReference type="Proteomes" id="UP000332933"/>
    </source>
</evidence>